<reference evidence="2" key="1">
    <citation type="submission" date="2023-07" db="EMBL/GenBank/DDBJ databases">
        <title>Chromosome-level Genome Assembly of Striped Snakehead (Channa striata).</title>
        <authorList>
            <person name="Liu H."/>
        </authorList>
    </citation>
    <scope>NUCLEOTIDE SEQUENCE</scope>
    <source>
        <strain evidence="2">Gz</strain>
        <tissue evidence="2">Muscle</tissue>
    </source>
</reference>
<comment type="caution">
    <text evidence="2">The sequence shown here is derived from an EMBL/GenBank/DDBJ whole genome shotgun (WGS) entry which is preliminary data.</text>
</comment>
<evidence type="ECO:0000313" key="3">
    <source>
        <dbReference type="Proteomes" id="UP001187415"/>
    </source>
</evidence>
<gene>
    <name evidence="2" type="ORF">Q5P01_002268</name>
</gene>
<dbReference type="EMBL" id="JAUPFM010000001">
    <property type="protein sequence ID" value="KAK2862735.1"/>
    <property type="molecule type" value="Genomic_DNA"/>
</dbReference>
<name>A0AA88NNW6_CHASR</name>
<evidence type="ECO:0000313" key="2">
    <source>
        <dbReference type="EMBL" id="KAK2862735.1"/>
    </source>
</evidence>
<proteinExistence type="predicted"/>
<evidence type="ECO:0000256" key="1">
    <source>
        <dbReference type="SAM" id="MobiDB-lite"/>
    </source>
</evidence>
<organism evidence="2 3">
    <name type="scientific">Channa striata</name>
    <name type="common">Snakehead murrel</name>
    <name type="synonym">Ophicephalus striatus</name>
    <dbReference type="NCBI Taxonomy" id="64152"/>
    <lineage>
        <taxon>Eukaryota</taxon>
        <taxon>Metazoa</taxon>
        <taxon>Chordata</taxon>
        <taxon>Craniata</taxon>
        <taxon>Vertebrata</taxon>
        <taxon>Euteleostomi</taxon>
        <taxon>Actinopterygii</taxon>
        <taxon>Neopterygii</taxon>
        <taxon>Teleostei</taxon>
        <taxon>Neoteleostei</taxon>
        <taxon>Acanthomorphata</taxon>
        <taxon>Anabantaria</taxon>
        <taxon>Anabantiformes</taxon>
        <taxon>Channoidei</taxon>
        <taxon>Channidae</taxon>
        <taxon>Channa</taxon>
    </lineage>
</organism>
<dbReference type="AlphaFoldDB" id="A0AA88NNW6"/>
<accession>A0AA88NNW6</accession>
<feature type="region of interest" description="Disordered" evidence="1">
    <location>
        <begin position="45"/>
        <end position="81"/>
    </location>
</feature>
<keyword evidence="3" id="KW-1185">Reference proteome</keyword>
<protein>
    <submittedName>
        <fullName evidence="2">Uncharacterized protein</fullName>
    </submittedName>
</protein>
<sequence>MDGLIVGKEKQVRRKRCQGDQLAREDTAARVTRRVRACVRACAGTETTQQRRRRRQQLWNQANGGASGVCPPSQRQPTAAP</sequence>
<dbReference type="Proteomes" id="UP001187415">
    <property type="component" value="Unassembled WGS sequence"/>
</dbReference>